<evidence type="ECO:0000313" key="1">
    <source>
        <dbReference type="EMBL" id="GEU71923.1"/>
    </source>
</evidence>
<dbReference type="EMBL" id="BKCJ010006394">
    <property type="protein sequence ID" value="GEU71923.1"/>
    <property type="molecule type" value="Genomic_DNA"/>
</dbReference>
<protein>
    <submittedName>
        <fullName evidence="1">Uncharacterized protein</fullName>
    </submittedName>
</protein>
<dbReference type="AlphaFoldDB" id="A0A6L2MD45"/>
<organism evidence="1">
    <name type="scientific">Tanacetum cinerariifolium</name>
    <name type="common">Dalmatian daisy</name>
    <name type="synonym">Chrysanthemum cinerariifolium</name>
    <dbReference type="NCBI Taxonomy" id="118510"/>
    <lineage>
        <taxon>Eukaryota</taxon>
        <taxon>Viridiplantae</taxon>
        <taxon>Streptophyta</taxon>
        <taxon>Embryophyta</taxon>
        <taxon>Tracheophyta</taxon>
        <taxon>Spermatophyta</taxon>
        <taxon>Magnoliopsida</taxon>
        <taxon>eudicotyledons</taxon>
        <taxon>Gunneridae</taxon>
        <taxon>Pentapetalae</taxon>
        <taxon>asterids</taxon>
        <taxon>campanulids</taxon>
        <taxon>Asterales</taxon>
        <taxon>Asteraceae</taxon>
        <taxon>Asteroideae</taxon>
        <taxon>Anthemideae</taxon>
        <taxon>Anthemidinae</taxon>
        <taxon>Tanacetum</taxon>
    </lineage>
</organism>
<proteinExistence type="predicted"/>
<gene>
    <name evidence="1" type="ORF">Tci_043901</name>
</gene>
<sequence>MVVISGQWWQSTTVAGGGPSLKAAGPPLTTIEPSVNGGSHHGPSDAMHNLSQPLKVGKTLFQNSQRFTHFYRRSHSELVGIEKPERDDEFQDTAGIEFGLNWKNHYFGPFVDTEKLNEIPHSYYNKENLVTHVDNNYHHSSDCNLVPVHRQTKTVVDSHNHHANYSRIYRISNSRNEVVVSD</sequence>
<name>A0A6L2MD45_TANCI</name>
<accession>A0A6L2MD45</accession>
<comment type="caution">
    <text evidence="1">The sequence shown here is derived from an EMBL/GenBank/DDBJ whole genome shotgun (WGS) entry which is preliminary data.</text>
</comment>
<reference evidence="1" key="1">
    <citation type="journal article" date="2019" name="Sci. Rep.">
        <title>Draft genome of Tanacetum cinerariifolium, the natural source of mosquito coil.</title>
        <authorList>
            <person name="Yamashiro T."/>
            <person name="Shiraishi A."/>
            <person name="Satake H."/>
            <person name="Nakayama K."/>
        </authorList>
    </citation>
    <scope>NUCLEOTIDE SEQUENCE</scope>
</reference>